<evidence type="ECO:0000256" key="2">
    <source>
        <dbReference type="PIRSR" id="PIRSR613078-2"/>
    </source>
</evidence>
<dbReference type="RefSeq" id="WP_023432194.1">
    <property type="nucleotide sequence ID" value="NZ_AWXZ01000029.1"/>
</dbReference>
<dbReference type="GO" id="GO:0005737">
    <property type="term" value="C:cytoplasm"/>
    <property type="evidence" value="ECO:0007669"/>
    <property type="project" value="TreeGrafter"/>
</dbReference>
<dbReference type="SMART" id="SM00855">
    <property type="entry name" value="PGAM"/>
    <property type="match status" value="1"/>
</dbReference>
<name>V4RF10_9HYPH</name>
<proteinExistence type="predicted"/>
<dbReference type="Pfam" id="PF00300">
    <property type="entry name" value="His_Phos_1"/>
    <property type="match status" value="1"/>
</dbReference>
<dbReference type="PIRSF" id="PIRSF000709">
    <property type="entry name" value="6PFK_2-Ptase"/>
    <property type="match status" value="1"/>
</dbReference>
<evidence type="ECO:0000313" key="4">
    <source>
        <dbReference type="Proteomes" id="UP000017819"/>
    </source>
</evidence>
<evidence type="ECO:0000313" key="3">
    <source>
        <dbReference type="EMBL" id="ESR24741.1"/>
    </source>
</evidence>
<dbReference type="PANTHER" id="PTHR48100:SF59">
    <property type="entry name" value="ADENOSYLCOBALAMIN_ALPHA-RIBAZOLE PHOSPHATASE"/>
    <property type="match status" value="1"/>
</dbReference>
<accession>V4RF10</accession>
<feature type="binding site" evidence="2">
    <location>
        <position position="70"/>
    </location>
    <ligand>
        <name>substrate</name>
    </ligand>
</feature>
<dbReference type="InterPro" id="IPR029033">
    <property type="entry name" value="His_PPase_superfam"/>
</dbReference>
<dbReference type="InterPro" id="IPR050275">
    <property type="entry name" value="PGM_Phosphatase"/>
</dbReference>
<dbReference type="InterPro" id="IPR013078">
    <property type="entry name" value="His_Pase_superF_clade-1"/>
</dbReference>
<dbReference type="STRING" id="631454.N177_2064"/>
<feature type="active site" description="Proton donor/acceptor" evidence="1">
    <location>
        <position position="97"/>
    </location>
</feature>
<gene>
    <name evidence="3" type="ORF">N177_2064</name>
</gene>
<comment type="caution">
    <text evidence="3">The sequence shown here is derived from an EMBL/GenBank/DDBJ whole genome shotgun (WGS) entry which is preliminary data.</text>
</comment>
<dbReference type="PATRIC" id="fig|631454.5.peg.2033"/>
<dbReference type="EMBL" id="AWXZ01000029">
    <property type="protein sequence ID" value="ESR24741.1"/>
    <property type="molecule type" value="Genomic_DNA"/>
</dbReference>
<keyword evidence="4" id="KW-1185">Reference proteome</keyword>
<organism evidence="3 4">
    <name type="scientific">Lutibaculum baratangense AMV1</name>
    <dbReference type="NCBI Taxonomy" id="631454"/>
    <lineage>
        <taxon>Bacteria</taxon>
        <taxon>Pseudomonadati</taxon>
        <taxon>Pseudomonadota</taxon>
        <taxon>Alphaproteobacteria</taxon>
        <taxon>Hyphomicrobiales</taxon>
        <taxon>Tepidamorphaceae</taxon>
        <taxon>Lutibaculum</taxon>
    </lineage>
</organism>
<dbReference type="CDD" id="cd07067">
    <property type="entry name" value="HP_PGM_like"/>
    <property type="match status" value="1"/>
</dbReference>
<protein>
    <submittedName>
        <fullName evidence="3">Phosphoglycerate mutase family (Rhiz)</fullName>
    </submittedName>
</protein>
<feature type="binding site" evidence="2">
    <location>
        <begin position="12"/>
        <end position="19"/>
    </location>
    <ligand>
        <name>substrate</name>
    </ligand>
</feature>
<sequence length="208" mass="23264">MIPHSIRMILIRHGQTDWNAEGRLQGRQNVPLNGVGREQARCNGLALKALADREGLRLERFDWVSSPLGRTRETMEIVRGVLGMDPSAYRTDEQLIEISFGDWEGSTLPEVESRDRVAHAARQTDKWAYVPPGGESYEMLSERVRAWLRSREHDTICVCHGGIIRAVRGLVLGVPVDEVPVFPVPQDHFAVIEGGRETWHAGVPATAI</sequence>
<dbReference type="AlphaFoldDB" id="V4RF10"/>
<dbReference type="Gene3D" id="3.40.50.1240">
    <property type="entry name" value="Phosphoglycerate mutase-like"/>
    <property type="match status" value="1"/>
</dbReference>
<dbReference type="Proteomes" id="UP000017819">
    <property type="component" value="Unassembled WGS sequence"/>
</dbReference>
<dbReference type="GO" id="GO:0016791">
    <property type="term" value="F:phosphatase activity"/>
    <property type="evidence" value="ECO:0007669"/>
    <property type="project" value="TreeGrafter"/>
</dbReference>
<reference evidence="3 4" key="1">
    <citation type="journal article" date="2014" name="Genome Announc.">
        <title>Draft Genome Sequence of Lutibaculum baratangense Strain AMV1T, Isolated from a Mud Volcano in Andamans, India.</title>
        <authorList>
            <person name="Singh A."/>
            <person name="Sreenivas A."/>
            <person name="Sathyanarayana Reddy G."/>
            <person name="Pinnaka A.K."/>
            <person name="Shivaji S."/>
        </authorList>
    </citation>
    <scope>NUCLEOTIDE SEQUENCE [LARGE SCALE GENOMIC DNA]</scope>
    <source>
        <strain evidence="3 4">AMV1</strain>
    </source>
</reference>
<dbReference type="PANTHER" id="PTHR48100">
    <property type="entry name" value="BROAD-SPECIFICITY PHOSPHATASE YOR283W-RELATED"/>
    <property type="match status" value="1"/>
</dbReference>
<dbReference type="SUPFAM" id="SSF53254">
    <property type="entry name" value="Phosphoglycerate mutase-like"/>
    <property type="match status" value="1"/>
</dbReference>
<dbReference type="InterPro" id="IPR001345">
    <property type="entry name" value="PG/BPGM_mutase_AS"/>
</dbReference>
<dbReference type="PROSITE" id="PS00175">
    <property type="entry name" value="PG_MUTASE"/>
    <property type="match status" value="1"/>
</dbReference>
<evidence type="ECO:0000256" key="1">
    <source>
        <dbReference type="PIRSR" id="PIRSR613078-1"/>
    </source>
</evidence>
<dbReference type="eggNOG" id="COG0406">
    <property type="taxonomic scope" value="Bacteria"/>
</dbReference>
<feature type="active site" description="Tele-phosphohistidine intermediate" evidence="1">
    <location>
        <position position="13"/>
    </location>
</feature>